<protein>
    <recommendedName>
        <fullName evidence="6">AAA+ ATPase domain-containing protein</fullName>
    </recommendedName>
</protein>
<dbReference type="Pfam" id="PF00004">
    <property type="entry name" value="AAA"/>
    <property type="match status" value="1"/>
</dbReference>
<dbReference type="OrthoDB" id="10251136at2759"/>
<organism evidence="7 8">
    <name type="scientific">Chara braunii</name>
    <name type="common">Braun's stonewort</name>
    <dbReference type="NCBI Taxonomy" id="69332"/>
    <lineage>
        <taxon>Eukaryota</taxon>
        <taxon>Viridiplantae</taxon>
        <taxon>Streptophyta</taxon>
        <taxon>Charophyceae</taxon>
        <taxon>Charales</taxon>
        <taxon>Characeae</taxon>
        <taxon>Chara</taxon>
    </lineage>
</organism>
<keyword evidence="2 4" id="KW-0547">Nucleotide-binding</keyword>
<evidence type="ECO:0000256" key="4">
    <source>
        <dbReference type="RuleBase" id="RU003651"/>
    </source>
</evidence>
<keyword evidence="3 4" id="KW-0067">ATP-binding</keyword>
<feature type="compositionally biased region" description="Polar residues" evidence="5">
    <location>
        <begin position="1"/>
        <end position="16"/>
    </location>
</feature>
<evidence type="ECO:0000256" key="3">
    <source>
        <dbReference type="ARBA" id="ARBA00022840"/>
    </source>
</evidence>
<accession>A0A388L8D3</accession>
<dbReference type="InterPro" id="IPR041569">
    <property type="entry name" value="AAA_lid_3"/>
</dbReference>
<feature type="domain" description="AAA+ ATPase" evidence="6">
    <location>
        <begin position="416"/>
        <end position="553"/>
    </location>
</feature>
<dbReference type="PANTHER" id="PTHR23074:SF17">
    <property type="entry name" value="FIDGETIN-LIKE PROTEIN 1"/>
    <property type="match status" value="1"/>
</dbReference>
<evidence type="ECO:0000256" key="1">
    <source>
        <dbReference type="ARBA" id="ARBA00006914"/>
    </source>
</evidence>
<dbReference type="Pfam" id="PF17862">
    <property type="entry name" value="AAA_lid_3"/>
    <property type="match status" value="1"/>
</dbReference>
<dbReference type="InterPro" id="IPR027417">
    <property type="entry name" value="P-loop_NTPase"/>
</dbReference>
<feature type="region of interest" description="Disordered" evidence="5">
    <location>
        <begin position="141"/>
        <end position="234"/>
    </location>
</feature>
<feature type="compositionally biased region" description="Gly residues" evidence="5">
    <location>
        <begin position="313"/>
        <end position="329"/>
    </location>
</feature>
<feature type="compositionally biased region" description="Polar residues" evidence="5">
    <location>
        <begin position="159"/>
        <end position="172"/>
    </location>
</feature>
<dbReference type="InterPro" id="IPR015415">
    <property type="entry name" value="Spast_Vps4_C"/>
</dbReference>
<gene>
    <name evidence="7" type="ORF">CBR_g26520</name>
</gene>
<sequence>MISFSRSSKAESNSAVSVDPDSVPKCVPVEPRIPPRSQGIRKPEDVRSKGQDASARLPTRPLQQATISSMLSQKTLLQSLPQGGRMTSADTMGAGISMPSTSGRTKDEERGNEWEWKKGPENGAEKGAAPFTNLLGKSYLAGSTLAGSGNNGRLKHLQESLTLSDSDGTGSRTEMREREADGSNGRERESVFGMNGAWGRKGKKRVRNLSEYERKQRWRRSKSRRGSEEEEDDFDDIDESLASFRTANEEWRTRASKMGEAVPVQRTQPSLADTGGGRSVGNGSLLNTGGGMARTLGVRRGVRGNFVPPVKMGGTGGGSAARGGGGGGVAAMHSSGEDNAIQRCLEQLAGPDGELPDRLRNLEPKLLEQIMNEIMDHNPNVKWDDIAGLEHAKKCVTEMVIWPLQRPDIFQGCRSPGKGLLLFGPPGTGKTMIGKAIAGEANATFFSISASSLTSKWIGEGEKLVRALFGVASCKQPAVIFIDEIDSLLSQRKSDGEHESSRRMKTQFLVEMEGCGNGKDERILVIGATNRPQELDEAARRRMSKRLYIPLPSPGARAWIVRNLLQKDGLFTLSETEMDTICIQTEGYSGSDVTNLVKEASMGPLREAMMSGIDITKITKDEFRPISLQDFQRALQQVRASVSASELGLYEDWNRQFGSLAV</sequence>
<evidence type="ECO:0000259" key="6">
    <source>
        <dbReference type="SMART" id="SM00382"/>
    </source>
</evidence>
<evidence type="ECO:0000313" key="7">
    <source>
        <dbReference type="EMBL" id="GBG78492.1"/>
    </source>
</evidence>
<dbReference type="SUPFAM" id="SSF52540">
    <property type="entry name" value="P-loop containing nucleoside triphosphate hydrolases"/>
    <property type="match status" value="1"/>
</dbReference>
<feature type="region of interest" description="Disordered" evidence="5">
    <location>
        <begin position="254"/>
        <end position="288"/>
    </location>
</feature>
<evidence type="ECO:0000256" key="5">
    <source>
        <dbReference type="SAM" id="MobiDB-lite"/>
    </source>
</evidence>
<feature type="compositionally biased region" description="Basic and acidic residues" evidence="5">
    <location>
        <begin position="41"/>
        <end position="50"/>
    </location>
</feature>
<evidence type="ECO:0000256" key="2">
    <source>
        <dbReference type="ARBA" id="ARBA00022741"/>
    </source>
</evidence>
<comment type="caution">
    <text evidence="7">The sequence shown here is derived from an EMBL/GenBank/DDBJ whole genome shotgun (WGS) entry which is preliminary data.</text>
</comment>
<dbReference type="Gene3D" id="1.10.8.60">
    <property type="match status" value="1"/>
</dbReference>
<feature type="compositionally biased region" description="Basic and acidic residues" evidence="5">
    <location>
        <begin position="104"/>
        <end position="124"/>
    </location>
</feature>
<feature type="region of interest" description="Disordered" evidence="5">
    <location>
        <begin position="307"/>
        <end position="332"/>
    </location>
</feature>
<dbReference type="PANTHER" id="PTHR23074">
    <property type="entry name" value="AAA DOMAIN-CONTAINING"/>
    <property type="match status" value="1"/>
</dbReference>
<keyword evidence="8" id="KW-1185">Reference proteome</keyword>
<dbReference type="FunFam" id="3.40.50.300:FF:000093">
    <property type="entry name" value="Fidgetin-like 1"/>
    <property type="match status" value="1"/>
</dbReference>
<dbReference type="EMBL" id="BFEA01000296">
    <property type="protein sequence ID" value="GBG78492.1"/>
    <property type="molecule type" value="Genomic_DNA"/>
</dbReference>
<evidence type="ECO:0000313" key="8">
    <source>
        <dbReference type="Proteomes" id="UP000265515"/>
    </source>
</evidence>
<dbReference type="FunFam" id="1.10.8.60:FF:000022">
    <property type="entry name" value="Fidgetin like 1"/>
    <property type="match status" value="1"/>
</dbReference>
<comment type="similarity">
    <text evidence="1 4">Belongs to the AAA ATPase family.</text>
</comment>
<dbReference type="InterPro" id="IPR003960">
    <property type="entry name" value="ATPase_AAA_CS"/>
</dbReference>
<dbReference type="Gene3D" id="3.40.50.300">
    <property type="entry name" value="P-loop containing nucleotide triphosphate hydrolases"/>
    <property type="match status" value="1"/>
</dbReference>
<dbReference type="GO" id="GO:0016887">
    <property type="term" value="F:ATP hydrolysis activity"/>
    <property type="evidence" value="ECO:0007669"/>
    <property type="project" value="InterPro"/>
</dbReference>
<dbReference type="Pfam" id="PF09336">
    <property type="entry name" value="Vps4_C"/>
    <property type="match status" value="1"/>
</dbReference>
<reference evidence="7 8" key="1">
    <citation type="journal article" date="2018" name="Cell">
        <title>The Chara Genome: Secondary Complexity and Implications for Plant Terrestrialization.</title>
        <authorList>
            <person name="Nishiyama T."/>
            <person name="Sakayama H."/>
            <person name="Vries J.D."/>
            <person name="Buschmann H."/>
            <person name="Saint-Marcoux D."/>
            <person name="Ullrich K.K."/>
            <person name="Haas F.B."/>
            <person name="Vanderstraeten L."/>
            <person name="Becker D."/>
            <person name="Lang D."/>
            <person name="Vosolsobe S."/>
            <person name="Rombauts S."/>
            <person name="Wilhelmsson P.K.I."/>
            <person name="Janitza P."/>
            <person name="Kern R."/>
            <person name="Heyl A."/>
            <person name="Rumpler F."/>
            <person name="Villalobos L.I.A.C."/>
            <person name="Clay J.M."/>
            <person name="Skokan R."/>
            <person name="Toyoda A."/>
            <person name="Suzuki Y."/>
            <person name="Kagoshima H."/>
            <person name="Schijlen E."/>
            <person name="Tajeshwar N."/>
            <person name="Catarino B."/>
            <person name="Hetherington A.J."/>
            <person name="Saltykova A."/>
            <person name="Bonnot C."/>
            <person name="Breuninger H."/>
            <person name="Symeonidi A."/>
            <person name="Radhakrishnan G.V."/>
            <person name="Van Nieuwerburgh F."/>
            <person name="Deforce D."/>
            <person name="Chang C."/>
            <person name="Karol K.G."/>
            <person name="Hedrich R."/>
            <person name="Ulvskov P."/>
            <person name="Glockner G."/>
            <person name="Delwiche C.F."/>
            <person name="Petrasek J."/>
            <person name="Van de Peer Y."/>
            <person name="Friml J."/>
            <person name="Beilby M."/>
            <person name="Dolan L."/>
            <person name="Kohara Y."/>
            <person name="Sugano S."/>
            <person name="Fujiyama A."/>
            <person name="Delaux P.-M."/>
            <person name="Quint M."/>
            <person name="TheiBen G."/>
            <person name="Hagemann M."/>
            <person name="Harholt J."/>
            <person name="Dunand C."/>
            <person name="Zachgo S."/>
            <person name="Langdale J."/>
            <person name="Maumus F."/>
            <person name="Straeten D.V.D."/>
            <person name="Gould S.B."/>
            <person name="Rensing S.A."/>
        </authorList>
    </citation>
    <scope>NUCLEOTIDE SEQUENCE [LARGE SCALE GENOMIC DNA]</scope>
    <source>
        <strain evidence="7 8">S276</strain>
    </source>
</reference>
<feature type="region of interest" description="Disordered" evidence="5">
    <location>
        <begin position="81"/>
        <end position="129"/>
    </location>
</feature>
<dbReference type="InterPro" id="IPR003593">
    <property type="entry name" value="AAA+_ATPase"/>
</dbReference>
<dbReference type="Proteomes" id="UP000265515">
    <property type="component" value="Unassembled WGS sequence"/>
</dbReference>
<dbReference type="AlphaFoldDB" id="A0A388L8D3"/>
<dbReference type="PROSITE" id="PS00674">
    <property type="entry name" value="AAA"/>
    <property type="match status" value="1"/>
</dbReference>
<proteinExistence type="inferred from homology"/>
<dbReference type="STRING" id="69332.A0A388L8D3"/>
<dbReference type="InterPro" id="IPR003959">
    <property type="entry name" value="ATPase_AAA_core"/>
</dbReference>
<dbReference type="Gramene" id="GBG78492">
    <property type="protein sequence ID" value="GBG78492"/>
    <property type="gene ID" value="CBR_g26520"/>
</dbReference>
<dbReference type="InterPro" id="IPR050304">
    <property type="entry name" value="MT-severing_AAA_ATPase"/>
</dbReference>
<dbReference type="SMART" id="SM00382">
    <property type="entry name" value="AAA"/>
    <property type="match status" value="1"/>
</dbReference>
<dbReference type="GO" id="GO:0005524">
    <property type="term" value="F:ATP binding"/>
    <property type="evidence" value="ECO:0007669"/>
    <property type="project" value="UniProtKB-KW"/>
</dbReference>
<feature type="region of interest" description="Disordered" evidence="5">
    <location>
        <begin position="1"/>
        <end position="64"/>
    </location>
</feature>
<name>A0A388L8D3_CHABU</name>
<feature type="compositionally biased region" description="Basic and acidic residues" evidence="5">
    <location>
        <begin position="173"/>
        <end position="190"/>
    </location>
</feature>